<evidence type="ECO:0000313" key="2">
    <source>
        <dbReference type="EMBL" id="BCX87901.1"/>
    </source>
</evidence>
<dbReference type="PIRSF" id="PIRSF016919">
    <property type="entry name" value="HupE_UreJ"/>
    <property type="match status" value="1"/>
</dbReference>
<organism evidence="2 3">
    <name type="scientific">Methylomarinovum tepidoasis</name>
    <dbReference type="NCBI Taxonomy" id="2840183"/>
    <lineage>
        <taxon>Bacteria</taxon>
        <taxon>Pseudomonadati</taxon>
        <taxon>Pseudomonadota</taxon>
        <taxon>Gammaproteobacteria</taxon>
        <taxon>Methylococcales</taxon>
        <taxon>Methylothermaceae</taxon>
        <taxon>Methylomarinovum</taxon>
    </lineage>
</organism>
<dbReference type="AlphaFoldDB" id="A0AAU9CB60"/>
<evidence type="ECO:0000313" key="3">
    <source>
        <dbReference type="Proteomes" id="UP001321450"/>
    </source>
</evidence>
<keyword evidence="1" id="KW-0812">Transmembrane</keyword>
<protein>
    <submittedName>
        <fullName evidence="2">Urease accessory protein</fullName>
    </submittedName>
</protein>
<dbReference type="KEGG" id="meiy:MIN45_P0268"/>
<dbReference type="InterPro" id="IPR007038">
    <property type="entry name" value="HupE_UreJ"/>
</dbReference>
<feature type="transmembrane region" description="Helical" evidence="1">
    <location>
        <begin position="89"/>
        <end position="106"/>
    </location>
</feature>
<keyword evidence="1" id="KW-0472">Membrane</keyword>
<name>A0AAU9CB60_9GAMM</name>
<dbReference type="EMBL" id="AP024718">
    <property type="protein sequence ID" value="BCX87901.1"/>
    <property type="molecule type" value="Genomic_DNA"/>
</dbReference>
<feature type="transmembrane region" description="Helical" evidence="1">
    <location>
        <begin position="142"/>
        <end position="164"/>
    </location>
</feature>
<dbReference type="Pfam" id="PF04955">
    <property type="entry name" value="HupE_UreJ"/>
    <property type="match status" value="1"/>
</dbReference>
<sequence>MLKRDLLRTAIVCLLWLPGLAEAHAAGGSGFTSGLLHPILGLDHLLAMVSVGILSAQLGGRAIWLVPAAFVSCMILGGVLGILGIYWPFVELGITLSVILLGIALAAHGHIPVAVGLGLAGFFGIFHGHAHGTEMPEVAEPVWFTLGFVTGTVAMHLTGVAIGLTAERLPSGDRWLRYLGAGVAGIGVHILYELLMPMEML</sequence>
<proteinExistence type="predicted"/>
<feature type="transmembrane region" description="Helical" evidence="1">
    <location>
        <begin position="176"/>
        <end position="195"/>
    </location>
</feature>
<dbReference type="Proteomes" id="UP001321450">
    <property type="component" value="Chromosome"/>
</dbReference>
<evidence type="ECO:0000256" key="1">
    <source>
        <dbReference type="SAM" id="Phobius"/>
    </source>
</evidence>
<keyword evidence="3" id="KW-1185">Reference proteome</keyword>
<gene>
    <name evidence="2" type="ORF">MIN45_P0268</name>
</gene>
<accession>A0AAU9CB60</accession>
<reference evidence="3" key="1">
    <citation type="journal article" date="2024" name="Int. J. Syst. Evol. Microbiol.">
        <title>Methylomarinovum tepidoasis sp. nov., a moderately thermophilic methanotroph of the family Methylothermaceae isolated from a deep-sea hydrothermal field.</title>
        <authorList>
            <person name="Hirayama H."/>
            <person name="Takaki Y."/>
            <person name="Abe M."/>
            <person name="Miyazaki M."/>
            <person name="Uematsu K."/>
            <person name="Matsui Y."/>
            <person name="Takai K."/>
        </authorList>
    </citation>
    <scope>NUCLEOTIDE SEQUENCE [LARGE SCALE GENOMIC DNA]</scope>
    <source>
        <strain evidence="3">IN45</strain>
    </source>
</reference>
<keyword evidence="1" id="KW-1133">Transmembrane helix</keyword>
<feature type="transmembrane region" description="Helical" evidence="1">
    <location>
        <begin position="62"/>
        <end position="83"/>
    </location>
</feature>